<dbReference type="InterPro" id="IPR012338">
    <property type="entry name" value="Beta-lactam/transpept-like"/>
</dbReference>
<proteinExistence type="predicted"/>
<gene>
    <name evidence="3" type="ORF">H8K55_19595</name>
</gene>
<dbReference type="RefSeq" id="WP_186943763.1">
    <property type="nucleotide sequence ID" value="NZ_JACOGA010000024.1"/>
</dbReference>
<evidence type="ECO:0000313" key="3">
    <source>
        <dbReference type="EMBL" id="MBC3875802.1"/>
    </source>
</evidence>
<dbReference type="PANTHER" id="PTHR46825:SF9">
    <property type="entry name" value="BETA-LACTAMASE-RELATED DOMAIN-CONTAINING PROTEIN"/>
    <property type="match status" value="1"/>
</dbReference>
<feature type="signal peptide" evidence="1">
    <location>
        <begin position="1"/>
        <end position="34"/>
    </location>
</feature>
<dbReference type="InterPro" id="IPR001466">
    <property type="entry name" value="Beta-lactam-related"/>
</dbReference>
<protein>
    <submittedName>
        <fullName evidence="3">Beta-lactamase family protein</fullName>
    </submittedName>
</protein>
<evidence type="ECO:0000256" key="1">
    <source>
        <dbReference type="SAM" id="SignalP"/>
    </source>
</evidence>
<feature type="domain" description="Beta-lactamase-related" evidence="2">
    <location>
        <begin position="68"/>
        <end position="413"/>
    </location>
</feature>
<dbReference type="SUPFAM" id="SSF56601">
    <property type="entry name" value="beta-lactamase/transpeptidase-like"/>
    <property type="match status" value="1"/>
</dbReference>
<comment type="caution">
    <text evidence="3">The sequence shown here is derived from an EMBL/GenBank/DDBJ whole genome shotgun (WGS) entry which is preliminary data.</text>
</comment>
<keyword evidence="1" id="KW-0732">Signal</keyword>
<dbReference type="Gene3D" id="3.40.710.10">
    <property type="entry name" value="DD-peptidase/beta-lactamase superfamily"/>
    <property type="match status" value="1"/>
</dbReference>
<evidence type="ECO:0000313" key="4">
    <source>
        <dbReference type="Proteomes" id="UP000624279"/>
    </source>
</evidence>
<dbReference type="Pfam" id="PF00144">
    <property type="entry name" value="Beta-lactamase"/>
    <property type="match status" value="1"/>
</dbReference>
<organism evidence="3 4">
    <name type="scientific">Undibacterium flavidum</name>
    <dbReference type="NCBI Taxonomy" id="2762297"/>
    <lineage>
        <taxon>Bacteria</taxon>
        <taxon>Pseudomonadati</taxon>
        <taxon>Pseudomonadota</taxon>
        <taxon>Betaproteobacteria</taxon>
        <taxon>Burkholderiales</taxon>
        <taxon>Oxalobacteraceae</taxon>
        <taxon>Undibacterium</taxon>
    </lineage>
</organism>
<accession>A0ABR6YGY3</accession>
<evidence type="ECO:0000259" key="2">
    <source>
        <dbReference type="Pfam" id="PF00144"/>
    </source>
</evidence>
<dbReference type="InterPro" id="IPR050491">
    <property type="entry name" value="AmpC-like"/>
</dbReference>
<sequence>MASSKSFNFASNVISILAPTALLMSALCTSSAFAQTSAKPAYPHNYAAAQFSDQERQQRVAALIPEIDKLYAELANAEHLPGLSYGIVMDGKLIHTQSLGLANLASKTPVTSSTQFRIASMTKSFATMAIMQLRDQGALKLDDPVSKYLPELRTLALPTNDSPPLSLKNLMTMTTGLPEDNPWGDRQMALDNRSLERFVAHGLSFSNVPGGTYEYSNLGYVLLGKVISKVSKMRFQDYITKNILLPLGMKDTIWEYSKAAPEKLALGYRWRNEQWEAEPILHDGDAAAMGGLITTMDDFARYTAFHLAAWPARNEIDRGPVKRASVREMQQAQIFASFQPQATFIDSTRPNPRFSFYAYGLRTVRDSNNVLVVGHGGGLPGYGSQFFFAPDHGVAVIAFSNLRYGPVYGLTGKALAMLIEKAKLPARSVQAPAILLKRQQQVAELIQHWDLTLGNSIAADNFFLDYSREDRIAESKKHFDSIGKVLSVGAIRAENQLRGNFEIKGENGSLLIAFTLTPEPDPKVQFVSISKVNNP</sequence>
<keyword evidence="4" id="KW-1185">Reference proteome</keyword>
<dbReference type="Proteomes" id="UP000624279">
    <property type="component" value="Unassembled WGS sequence"/>
</dbReference>
<dbReference type="EMBL" id="JACOGA010000024">
    <property type="protein sequence ID" value="MBC3875802.1"/>
    <property type="molecule type" value="Genomic_DNA"/>
</dbReference>
<feature type="chain" id="PRO_5045360734" evidence="1">
    <location>
        <begin position="35"/>
        <end position="535"/>
    </location>
</feature>
<name>A0ABR6YGY3_9BURK</name>
<reference evidence="3 4" key="1">
    <citation type="submission" date="2020-08" db="EMBL/GenBank/DDBJ databases">
        <title>Novel species isolated from subtropical streams in China.</title>
        <authorList>
            <person name="Lu H."/>
        </authorList>
    </citation>
    <scope>NUCLEOTIDE SEQUENCE [LARGE SCALE GENOMIC DNA]</scope>
    <source>
        <strain evidence="3 4">LX15W</strain>
    </source>
</reference>
<dbReference type="PANTHER" id="PTHR46825">
    <property type="entry name" value="D-ALANYL-D-ALANINE-CARBOXYPEPTIDASE/ENDOPEPTIDASE AMPH"/>
    <property type="match status" value="1"/>
</dbReference>